<dbReference type="FunFam" id="1.10.10.10:FF:000047">
    <property type="entry name" value="Transcription factor"/>
    <property type="match status" value="1"/>
</dbReference>
<dbReference type="CDD" id="cd14458">
    <property type="entry name" value="DP_DD"/>
    <property type="match status" value="1"/>
</dbReference>
<organism evidence="10 11">
    <name type="scientific">Allacma fusca</name>
    <dbReference type="NCBI Taxonomy" id="39272"/>
    <lineage>
        <taxon>Eukaryota</taxon>
        <taxon>Metazoa</taxon>
        <taxon>Ecdysozoa</taxon>
        <taxon>Arthropoda</taxon>
        <taxon>Hexapoda</taxon>
        <taxon>Collembola</taxon>
        <taxon>Symphypleona</taxon>
        <taxon>Sminthuridae</taxon>
        <taxon>Allacma</taxon>
    </lineage>
</organism>
<feature type="domain" description="E2F/DP family winged-helix DNA-binding" evidence="9">
    <location>
        <begin position="278"/>
        <end position="360"/>
    </location>
</feature>
<comment type="similarity">
    <text evidence="2 7">Belongs to the E2F/DP family.</text>
</comment>
<evidence type="ECO:0000313" key="11">
    <source>
        <dbReference type="Proteomes" id="UP000708208"/>
    </source>
</evidence>
<reference evidence="10" key="1">
    <citation type="submission" date="2021-06" db="EMBL/GenBank/DDBJ databases">
        <authorList>
            <person name="Hodson N. C."/>
            <person name="Mongue J. A."/>
            <person name="Jaron S. K."/>
        </authorList>
    </citation>
    <scope>NUCLEOTIDE SEQUENCE</scope>
</reference>
<keyword evidence="4 7" id="KW-0238">DNA-binding</keyword>
<accession>A0A8J2KPD1</accession>
<dbReference type="GO" id="GO:0051726">
    <property type="term" value="P:regulation of cell cycle"/>
    <property type="evidence" value="ECO:0007669"/>
    <property type="project" value="InterPro"/>
</dbReference>
<dbReference type="InterPro" id="IPR003316">
    <property type="entry name" value="E2F_WHTH_DNA-bd_dom"/>
</dbReference>
<evidence type="ECO:0000313" key="10">
    <source>
        <dbReference type="EMBL" id="CAG7818210.1"/>
    </source>
</evidence>
<dbReference type="SMART" id="SM01138">
    <property type="entry name" value="DP"/>
    <property type="match status" value="1"/>
</dbReference>
<feature type="non-terminal residue" evidence="10">
    <location>
        <position position="1"/>
    </location>
</feature>
<evidence type="ECO:0000256" key="5">
    <source>
        <dbReference type="ARBA" id="ARBA00023163"/>
    </source>
</evidence>
<dbReference type="GO" id="GO:0000977">
    <property type="term" value="F:RNA polymerase II transcription regulatory region sequence-specific DNA binding"/>
    <property type="evidence" value="ECO:0007669"/>
    <property type="project" value="TreeGrafter"/>
</dbReference>
<keyword evidence="5 7" id="KW-0804">Transcription</keyword>
<dbReference type="GO" id="GO:0005667">
    <property type="term" value="C:transcription regulator complex"/>
    <property type="evidence" value="ECO:0007669"/>
    <property type="project" value="InterPro"/>
</dbReference>
<dbReference type="OrthoDB" id="552115at2759"/>
<evidence type="ECO:0000256" key="1">
    <source>
        <dbReference type="ARBA" id="ARBA00004123"/>
    </source>
</evidence>
<gene>
    <name evidence="10" type="ORF">AFUS01_LOCUS28726</name>
</gene>
<dbReference type="Pfam" id="PF08781">
    <property type="entry name" value="DP"/>
    <property type="match status" value="1"/>
</dbReference>
<dbReference type="InterPro" id="IPR015648">
    <property type="entry name" value="Transcrpt_fac_DP"/>
</dbReference>
<keyword evidence="11" id="KW-1185">Reference proteome</keyword>
<comment type="caution">
    <text evidence="10">The sequence shown here is derived from an EMBL/GenBank/DDBJ whole genome shotgun (WGS) entry which is preliminary data.</text>
</comment>
<dbReference type="Proteomes" id="UP000708208">
    <property type="component" value="Unassembled WGS sequence"/>
</dbReference>
<dbReference type="GO" id="GO:0005634">
    <property type="term" value="C:nucleus"/>
    <property type="evidence" value="ECO:0007669"/>
    <property type="project" value="UniProtKB-SubCell"/>
</dbReference>
<dbReference type="EMBL" id="CAJVCH010414224">
    <property type="protein sequence ID" value="CAG7818210.1"/>
    <property type="molecule type" value="Genomic_DNA"/>
</dbReference>
<evidence type="ECO:0000259" key="9">
    <source>
        <dbReference type="SMART" id="SM01372"/>
    </source>
</evidence>
<dbReference type="PANTHER" id="PTHR12548:SF9">
    <property type="entry name" value="TRANSCRIPTION FACTOR DP"/>
    <property type="match status" value="1"/>
</dbReference>
<evidence type="ECO:0000256" key="3">
    <source>
        <dbReference type="ARBA" id="ARBA00023015"/>
    </source>
</evidence>
<dbReference type="FunFam" id="1.20.140.80:FF:000001">
    <property type="entry name" value="Transcription factor"/>
    <property type="match status" value="1"/>
</dbReference>
<keyword evidence="3 7" id="KW-0805">Transcription regulation</keyword>
<dbReference type="InterPro" id="IPR014889">
    <property type="entry name" value="Transc_factor_DP_C"/>
</dbReference>
<dbReference type="PANTHER" id="PTHR12548">
    <property type="entry name" value="TRANSCRIPTION FACTOR DP"/>
    <property type="match status" value="1"/>
</dbReference>
<dbReference type="SMART" id="SM01372">
    <property type="entry name" value="E2F_TDP"/>
    <property type="match status" value="1"/>
</dbReference>
<name>A0A8J2KPD1_9HEXA</name>
<protein>
    <submittedName>
        <fullName evidence="10">Uncharacterized protein</fullName>
    </submittedName>
</protein>
<evidence type="ECO:0000256" key="6">
    <source>
        <dbReference type="ARBA" id="ARBA00023242"/>
    </source>
</evidence>
<sequence>TWTTLSGSTSAVPPGGRPSWLGQSWTMATIQGGPVVKNLLIKDASGNTQVIEVVQTAPGKFVTASGLPIKTSTAAGGVKTIIRAAPNYVQVGQNSQGQQVILAAPTSNANQTGQIIRTSNVVTTPTTIIKSGQVGRQVMTIPIQAANIKTEGGSPTTTTIIQQRTGAQTVIGTPMLVNFQQVIQAGNQRLILTQGPQGPQLVTANIGQQLGQQQITMVTAAPNSPGGSSQVVTGNVGPTLNLSKQSFISPILDHTGARKRVDFPSDVSYESKRRKAEKGGKGLRHFSMKVCEKVRTKGVTTYNEVADELVQEFASPNMGMSSIEQQFDQKNIRRRVYDALNVLMAMNIISKEKKEIKWLGLPTNSMQECTTLEKDRAKRIERLKAKTQQLHDLIIQQVAFKSLVEKNKQREKESGPPAPHGSIHLPFLIVNTAKSTVIDCSISNDKMEYLFNFDGTFEIHDDIEVLKRMGLSLGLDKNECTDEDIAKAKQVLPKALEMYIDQIGNRGEDWRAEFGDLEGEESYFPDGDGSSDNVENVCFEVSSHSTLGLSGLSHASMSSGGDVSMSMAMSVEDLEMQAAIESLQHHHGQSSQQLGSPSNPDADDDSYGSINLYPLLILSFSLKIWSDFFRGYDRFSLCLHNFNSFGFYTIYKMVLFQAAYELLQHFMTSTVNKLKLEYNEISDEA</sequence>
<comment type="subcellular location">
    <subcellularLocation>
        <location evidence="1 7">Nucleus</location>
    </subcellularLocation>
</comment>
<evidence type="ECO:0000256" key="7">
    <source>
        <dbReference type="RuleBase" id="RU003796"/>
    </source>
</evidence>
<dbReference type="Pfam" id="PF02319">
    <property type="entry name" value="WHD_E2F_TDP"/>
    <property type="match status" value="1"/>
</dbReference>
<dbReference type="GO" id="GO:0000981">
    <property type="term" value="F:DNA-binding transcription factor activity, RNA polymerase II-specific"/>
    <property type="evidence" value="ECO:0007669"/>
    <property type="project" value="TreeGrafter"/>
</dbReference>
<keyword evidence="6 7" id="KW-0539">Nucleus</keyword>
<dbReference type="AlphaFoldDB" id="A0A8J2KPD1"/>
<evidence type="ECO:0000259" key="8">
    <source>
        <dbReference type="SMART" id="SM01138"/>
    </source>
</evidence>
<proteinExistence type="inferred from homology"/>
<evidence type="ECO:0000256" key="4">
    <source>
        <dbReference type="ARBA" id="ARBA00023125"/>
    </source>
</evidence>
<feature type="domain" description="Transcription factor DP C-terminal" evidence="8">
    <location>
        <begin position="367"/>
        <end position="509"/>
    </location>
</feature>
<evidence type="ECO:0000256" key="2">
    <source>
        <dbReference type="ARBA" id="ARBA00010940"/>
    </source>
</evidence>